<evidence type="ECO:0000313" key="1">
    <source>
        <dbReference type="EMBL" id="MDH6199246.1"/>
    </source>
</evidence>
<name>A0ABT6L9G0_9MYCO</name>
<evidence type="ECO:0000313" key="2">
    <source>
        <dbReference type="Proteomes" id="UP001160130"/>
    </source>
</evidence>
<dbReference type="Proteomes" id="UP001160130">
    <property type="component" value="Unassembled WGS sequence"/>
</dbReference>
<dbReference type="RefSeq" id="WP_280835792.1">
    <property type="nucleotide sequence ID" value="NZ_JARXVE010000016.1"/>
</dbReference>
<comment type="caution">
    <text evidence="1">The sequence shown here is derived from an EMBL/GenBank/DDBJ whole genome shotgun (WGS) entry which is preliminary data.</text>
</comment>
<protein>
    <submittedName>
        <fullName evidence="1">Uncharacterized protein</fullName>
    </submittedName>
</protein>
<keyword evidence="2" id="KW-1185">Reference proteome</keyword>
<dbReference type="EMBL" id="JARXVE010000016">
    <property type="protein sequence ID" value="MDH6199246.1"/>
    <property type="molecule type" value="Genomic_DNA"/>
</dbReference>
<organism evidence="1 2">
    <name type="scientific">Mycolicibacterium frederiksbergense</name>
    <dbReference type="NCBI Taxonomy" id="117567"/>
    <lineage>
        <taxon>Bacteria</taxon>
        <taxon>Bacillati</taxon>
        <taxon>Actinomycetota</taxon>
        <taxon>Actinomycetes</taxon>
        <taxon>Mycobacteriales</taxon>
        <taxon>Mycobacteriaceae</taxon>
        <taxon>Mycolicibacterium</taxon>
    </lineage>
</organism>
<sequence length="152" mass="17364">MSEWFSAGIRYRWNDPEYEVLVRAWEPGDGIACGSAAYNKRIACSEPVAVVRQERIDGKTGRYERQSITRVCCIRHLAKLFDAEVSPAVDAEVEKQSLEELAQRYWDQYQQIRERRVSDLLEKRFAALPNGLREKVVALARESGDTEPGDAT</sequence>
<reference evidence="1 2" key="1">
    <citation type="submission" date="2023-04" db="EMBL/GenBank/DDBJ databases">
        <title>Forest soil microbial communities from Buena Vista Peninsula, Colon Province, Panama.</title>
        <authorList>
            <person name="Bouskill N."/>
        </authorList>
    </citation>
    <scope>NUCLEOTIDE SEQUENCE [LARGE SCALE GENOMIC DNA]</scope>
    <source>
        <strain evidence="1 2">AC80</strain>
    </source>
</reference>
<accession>A0ABT6L9G0</accession>
<proteinExistence type="predicted"/>
<gene>
    <name evidence="1" type="ORF">M2272_005914</name>
</gene>